<name>A0A0D0CMM8_9AGAR</name>
<dbReference type="PROSITE" id="PS50103">
    <property type="entry name" value="ZF_C3H1"/>
    <property type="match status" value="1"/>
</dbReference>
<dbReference type="OrthoDB" id="2677428at2759"/>
<feature type="compositionally biased region" description="Basic and acidic residues" evidence="2">
    <location>
        <begin position="135"/>
        <end position="149"/>
    </location>
</feature>
<feature type="region of interest" description="Disordered" evidence="2">
    <location>
        <begin position="411"/>
        <end position="471"/>
    </location>
</feature>
<feature type="compositionally biased region" description="Low complexity" evidence="2">
    <location>
        <begin position="433"/>
        <end position="452"/>
    </location>
</feature>
<feature type="region of interest" description="Disordered" evidence="2">
    <location>
        <begin position="316"/>
        <end position="375"/>
    </location>
</feature>
<proteinExistence type="predicted"/>
<accession>A0A0D0CMM8</accession>
<protein>
    <recommendedName>
        <fullName evidence="3">C3H1-type domain-containing protein</fullName>
    </recommendedName>
</protein>
<gene>
    <name evidence="4" type="ORF">GYMLUDRAFT_666719</name>
</gene>
<evidence type="ECO:0000313" key="4">
    <source>
        <dbReference type="EMBL" id="KIK59902.1"/>
    </source>
</evidence>
<keyword evidence="5" id="KW-1185">Reference proteome</keyword>
<evidence type="ECO:0000256" key="2">
    <source>
        <dbReference type="SAM" id="MobiDB-lite"/>
    </source>
</evidence>
<dbReference type="AlphaFoldDB" id="A0A0D0CMM8"/>
<evidence type="ECO:0000313" key="5">
    <source>
        <dbReference type="Proteomes" id="UP000053593"/>
    </source>
</evidence>
<organism evidence="4 5">
    <name type="scientific">Collybiopsis luxurians FD-317 M1</name>
    <dbReference type="NCBI Taxonomy" id="944289"/>
    <lineage>
        <taxon>Eukaryota</taxon>
        <taxon>Fungi</taxon>
        <taxon>Dikarya</taxon>
        <taxon>Basidiomycota</taxon>
        <taxon>Agaricomycotina</taxon>
        <taxon>Agaricomycetes</taxon>
        <taxon>Agaricomycetidae</taxon>
        <taxon>Agaricales</taxon>
        <taxon>Marasmiineae</taxon>
        <taxon>Omphalotaceae</taxon>
        <taxon>Collybiopsis</taxon>
        <taxon>Collybiopsis luxurians</taxon>
    </lineage>
</organism>
<keyword evidence="1" id="KW-0479">Metal-binding</keyword>
<feature type="zinc finger region" description="C3H1-type" evidence="1">
    <location>
        <begin position="10"/>
        <end position="44"/>
    </location>
</feature>
<sequence>MSPSINKNAPYKKYQCRYFDTESGRPLSSSCNQGASCRFVHPDDPNWPGLKCYPLPSRAKVSGSQPSWHKPDARDTSRHSASPPVRGNALVSQKELFATCKMESKSDYIFLKSGSCDNGENTRKKDSRLADLHHVASESQGHHTTENSSRRSLARYHRGNSTSDASKDGTLATMERLDESETSLTLSVASEAEAKTRSERFISMFRDVAMVSSQVIQDTALLDQEERKLQTFNEISATLSKISPSSAGAVAGPIADILLAHAKSKERLDENFRLLGAAWENVFNSLLAEFSQCLENRLQAALASVKNEAGIAVNQLKRRRRSISPERRSKDDGAKGNGGSGSSVHSTRENKRRKVAGSSRSSSPTSEYRQSRGDPNLRNAVVKITLDDILSQMKMKIDQQSTSLKLLSKENEQLKSQLQSPPRAPRTRLLEPSSSENSHVESSSSKKSSSHAYSERHSSSHRHTLRSDSKH</sequence>
<feature type="region of interest" description="Disordered" evidence="2">
    <location>
        <begin position="58"/>
        <end position="87"/>
    </location>
</feature>
<evidence type="ECO:0000259" key="3">
    <source>
        <dbReference type="PROSITE" id="PS50103"/>
    </source>
</evidence>
<dbReference type="HOGENOM" id="CLU_551038_0_0_1"/>
<keyword evidence="1" id="KW-0863">Zinc-finger</keyword>
<dbReference type="EMBL" id="KN834778">
    <property type="protein sequence ID" value="KIK59902.1"/>
    <property type="molecule type" value="Genomic_DNA"/>
</dbReference>
<dbReference type="Proteomes" id="UP000053593">
    <property type="component" value="Unassembled WGS sequence"/>
</dbReference>
<dbReference type="GO" id="GO:0008270">
    <property type="term" value="F:zinc ion binding"/>
    <property type="evidence" value="ECO:0007669"/>
    <property type="project" value="UniProtKB-KW"/>
</dbReference>
<evidence type="ECO:0000256" key="1">
    <source>
        <dbReference type="PROSITE-ProRule" id="PRU00723"/>
    </source>
</evidence>
<feature type="compositionally biased region" description="Low complexity" evidence="2">
    <location>
        <begin position="358"/>
        <end position="368"/>
    </location>
</feature>
<feature type="domain" description="C3H1-type" evidence="3">
    <location>
        <begin position="10"/>
        <end position="44"/>
    </location>
</feature>
<reference evidence="4 5" key="1">
    <citation type="submission" date="2014-04" db="EMBL/GenBank/DDBJ databases">
        <title>Evolutionary Origins and Diversification of the Mycorrhizal Mutualists.</title>
        <authorList>
            <consortium name="DOE Joint Genome Institute"/>
            <consortium name="Mycorrhizal Genomics Consortium"/>
            <person name="Kohler A."/>
            <person name="Kuo A."/>
            <person name="Nagy L.G."/>
            <person name="Floudas D."/>
            <person name="Copeland A."/>
            <person name="Barry K.W."/>
            <person name="Cichocki N."/>
            <person name="Veneault-Fourrey C."/>
            <person name="LaButti K."/>
            <person name="Lindquist E.A."/>
            <person name="Lipzen A."/>
            <person name="Lundell T."/>
            <person name="Morin E."/>
            <person name="Murat C."/>
            <person name="Riley R."/>
            <person name="Ohm R."/>
            <person name="Sun H."/>
            <person name="Tunlid A."/>
            <person name="Henrissat B."/>
            <person name="Grigoriev I.V."/>
            <person name="Hibbett D.S."/>
            <person name="Martin F."/>
        </authorList>
    </citation>
    <scope>NUCLEOTIDE SEQUENCE [LARGE SCALE GENOMIC DNA]</scope>
    <source>
        <strain evidence="4 5">FD-317 M1</strain>
    </source>
</reference>
<feature type="compositionally biased region" description="Basic and acidic residues" evidence="2">
    <location>
        <begin position="323"/>
        <end position="334"/>
    </location>
</feature>
<feature type="compositionally biased region" description="Basic and acidic residues" evidence="2">
    <location>
        <begin position="69"/>
        <end position="78"/>
    </location>
</feature>
<keyword evidence="1" id="KW-0862">Zinc</keyword>
<dbReference type="InterPro" id="IPR000571">
    <property type="entry name" value="Znf_CCCH"/>
</dbReference>
<feature type="region of interest" description="Disordered" evidence="2">
    <location>
        <begin position="135"/>
        <end position="171"/>
    </location>
</feature>